<name>A0A815VDG9_ADIRI</name>
<protein>
    <submittedName>
        <fullName evidence="2">Uncharacterized protein</fullName>
    </submittedName>
</protein>
<feature type="compositionally biased region" description="Low complexity" evidence="1">
    <location>
        <begin position="248"/>
        <end position="262"/>
    </location>
</feature>
<accession>A0A815VDG9</accession>
<dbReference type="AlphaFoldDB" id="A0A815VDG9"/>
<feature type="region of interest" description="Disordered" evidence="1">
    <location>
        <begin position="213"/>
        <end position="324"/>
    </location>
</feature>
<feature type="compositionally biased region" description="Acidic residues" evidence="1">
    <location>
        <begin position="797"/>
        <end position="806"/>
    </location>
</feature>
<gene>
    <name evidence="2" type="ORF">EDS130_LOCUS44543</name>
</gene>
<dbReference type="Proteomes" id="UP000663852">
    <property type="component" value="Unassembled WGS sequence"/>
</dbReference>
<comment type="caution">
    <text evidence="2">The sequence shown here is derived from an EMBL/GenBank/DDBJ whole genome shotgun (WGS) entry which is preliminary data.</text>
</comment>
<evidence type="ECO:0000256" key="1">
    <source>
        <dbReference type="SAM" id="MobiDB-lite"/>
    </source>
</evidence>
<organism evidence="2 3">
    <name type="scientific">Adineta ricciae</name>
    <name type="common">Rotifer</name>
    <dbReference type="NCBI Taxonomy" id="249248"/>
    <lineage>
        <taxon>Eukaryota</taxon>
        <taxon>Metazoa</taxon>
        <taxon>Spiralia</taxon>
        <taxon>Gnathifera</taxon>
        <taxon>Rotifera</taxon>
        <taxon>Eurotatoria</taxon>
        <taxon>Bdelloidea</taxon>
        <taxon>Adinetida</taxon>
        <taxon>Adinetidae</taxon>
        <taxon>Adineta</taxon>
    </lineage>
</organism>
<feature type="compositionally biased region" description="Low complexity" evidence="1">
    <location>
        <begin position="275"/>
        <end position="285"/>
    </location>
</feature>
<feature type="compositionally biased region" description="Polar residues" evidence="1">
    <location>
        <begin position="286"/>
        <end position="295"/>
    </location>
</feature>
<evidence type="ECO:0000313" key="2">
    <source>
        <dbReference type="EMBL" id="CAF1530617.1"/>
    </source>
</evidence>
<dbReference type="EMBL" id="CAJNOJ010000875">
    <property type="protein sequence ID" value="CAF1530617.1"/>
    <property type="molecule type" value="Genomic_DNA"/>
</dbReference>
<feature type="region of interest" description="Disordered" evidence="1">
    <location>
        <begin position="761"/>
        <end position="806"/>
    </location>
</feature>
<sequence length="867" mass="99812">MSNIPTEQVIILSEEKFYEHVRVQYGEKVEKILRYHDTDDYVVLHRINERQLLDIFEKSNDENDLPELIDLKKEVCNILDGKFTLKIGTKNKIIALLKSSRDIVKKNRRQLTNQAKLDRLNNYLSSSLSIDSNLSDAQMDMEKCAATIENSIEKILANMKNNVHGDVSTHVTANDFEVIIETKDDQPMPNCYIQCVCGDRSNLQKMKTTFYRSDNSEDLDNSASATIKKSFSQKDKSINESNGNAHHTTSSQTTTNRNNSQRIPHVMATGGGTQSNISYSSSSKSKQVTHSNHSSQPKKRKINEDDRQIRYYSSNNSNKKRSEQEIVYDRLKNEGSLSTFLNTIDPNRHRSPNNYRYAPSVIRFAVCFFILAGIYVYEFVRSNLKFLLPSISTIKKFYAENPYSEAKFRFDECAKYLETYQCQYLFMSEDCSAIIPRIEYDAQFNSFNGFVTPILDGIPIENSFSFDSFDHFKHAVDITPRSNLVNVHMAQPIPTSNSHVPAATALSAYGTDNKINSIDVLKRWLYIYQQFYAKYVRVIGYATDGDPKYLRAMRLASNFFVKAQTLDIYKEQLLFTIDIPLKWTRWYFLQPSQLFVFLQDANDTLPKSVADTIHLFSSQHCENVFRDARSLSGIYSTRINFTIKQFLKRTDKINALTELKQYELNNQHDKISFPVHHKIRKHLLNTESNINETNINETNMNFHSNAIEETIFRAYEVAKEMAQNVRMDIDLIRSNLFDIEQSSQIAKNLLKSNILTEEETLVVDDDDSDQDEERGVRREDNAEDDADGEPGISRENDVEEDEEDYDECCDIEHADTEINDEEDEINVSDSVIGGHTASKYKSTSTFDNIQAVSYPGVYLKFALDLDF</sequence>
<feature type="compositionally biased region" description="Acidic residues" evidence="1">
    <location>
        <begin position="761"/>
        <end position="772"/>
    </location>
</feature>
<evidence type="ECO:0000313" key="3">
    <source>
        <dbReference type="Proteomes" id="UP000663852"/>
    </source>
</evidence>
<dbReference type="OrthoDB" id="10055569at2759"/>
<reference evidence="2" key="1">
    <citation type="submission" date="2021-02" db="EMBL/GenBank/DDBJ databases">
        <authorList>
            <person name="Nowell W R."/>
        </authorList>
    </citation>
    <scope>NUCLEOTIDE SEQUENCE</scope>
</reference>
<feature type="compositionally biased region" description="Polar residues" evidence="1">
    <location>
        <begin position="221"/>
        <end position="230"/>
    </location>
</feature>
<proteinExistence type="predicted"/>